<dbReference type="GO" id="GO:0016020">
    <property type="term" value="C:membrane"/>
    <property type="evidence" value="ECO:0007669"/>
    <property type="project" value="UniProtKB-SubCell"/>
</dbReference>
<dbReference type="PRINTS" id="PR00237">
    <property type="entry name" value="GPCRRHODOPSN"/>
</dbReference>
<evidence type="ECO:0000256" key="6">
    <source>
        <dbReference type="SAM" id="Phobius"/>
    </source>
</evidence>
<keyword evidence="2 6" id="KW-0812">Transmembrane</keyword>
<evidence type="ECO:0000256" key="1">
    <source>
        <dbReference type="ARBA" id="ARBA00004370"/>
    </source>
</evidence>
<feature type="transmembrane region" description="Helical" evidence="6">
    <location>
        <begin position="197"/>
        <end position="214"/>
    </location>
</feature>
<evidence type="ECO:0000256" key="4">
    <source>
        <dbReference type="ARBA" id="ARBA00023136"/>
    </source>
</evidence>
<sequence>MDWSSEDLRTSNNPLLASDRVGPTPPPASSHSQGGGQDMALYYDTDHNISDMYDPAINANGADMDPKPHLMYWYYINGLAGTSIAIFGLIGNTVSIVILTRRTMRNSTSILLIFMGMFDNVFLLLNLMIQTFPFIFAVHNICPEYIYVRQFLFKSFYAVVHMGHTGTIYMTMLVTVERAMVVMRPLRAKYICTRRRAVLVSLGVLVWAVIYNIPRCLEYGTQVIHQEVDPASNLTTTEIIVGKTQFAHSNFYNVHYLVYFNSVFHFILPFLVICTLNAMIVARLVSRRRNVPRNQRSNVQAENEVKLTIMVLSLTVVFCVCQLFAAIELIIVQLEKDYKAELGHCSEPCEAFSAFAETMTIVNSATNFLLYSIFGEKFRRACIKYMCPFLKPAHQNGLQQRTSQTLLTSSYRGETFQLHVTNSLENERYGT</sequence>
<evidence type="ECO:0000256" key="2">
    <source>
        <dbReference type="ARBA" id="ARBA00022692"/>
    </source>
</evidence>
<comment type="caution">
    <text evidence="8">The sequence shown here is derived from an EMBL/GenBank/DDBJ whole genome shotgun (WGS) entry which is preliminary data.</text>
</comment>
<accession>A0ABD0L2Y0</accession>
<evidence type="ECO:0000313" key="9">
    <source>
        <dbReference type="Proteomes" id="UP001519460"/>
    </source>
</evidence>
<dbReference type="SUPFAM" id="SSF81321">
    <property type="entry name" value="Family A G protein-coupled receptor-like"/>
    <property type="match status" value="1"/>
</dbReference>
<feature type="transmembrane region" description="Helical" evidence="6">
    <location>
        <begin position="351"/>
        <end position="374"/>
    </location>
</feature>
<keyword evidence="3 6" id="KW-1133">Transmembrane helix</keyword>
<feature type="region of interest" description="Disordered" evidence="5">
    <location>
        <begin position="1"/>
        <end position="35"/>
    </location>
</feature>
<dbReference type="PANTHER" id="PTHR46641">
    <property type="entry name" value="FMRFAMIDE RECEPTOR-RELATED"/>
    <property type="match status" value="1"/>
</dbReference>
<feature type="transmembrane region" description="Helical" evidence="6">
    <location>
        <begin position="263"/>
        <end position="286"/>
    </location>
</feature>
<feature type="domain" description="G-protein coupled receptors family 1 profile" evidence="7">
    <location>
        <begin position="91"/>
        <end position="371"/>
    </location>
</feature>
<dbReference type="InterPro" id="IPR052954">
    <property type="entry name" value="GPCR-Ligand_Int"/>
</dbReference>
<evidence type="ECO:0000259" key="7">
    <source>
        <dbReference type="PROSITE" id="PS50262"/>
    </source>
</evidence>
<dbReference type="PROSITE" id="PS50262">
    <property type="entry name" value="G_PROTEIN_RECEP_F1_2"/>
    <property type="match status" value="1"/>
</dbReference>
<evidence type="ECO:0000313" key="8">
    <source>
        <dbReference type="EMBL" id="KAK7493772.1"/>
    </source>
</evidence>
<name>A0ABD0L2Y0_9CAEN</name>
<keyword evidence="4 6" id="KW-0472">Membrane</keyword>
<gene>
    <name evidence="8" type="ORF">BaRGS_00014913</name>
</gene>
<keyword evidence="9" id="KW-1185">Reference proteome</keyword>
<proteinExistence type="predicted"/>
<dbReference type="EMBL" id="JACVVK020000089">
    <property type="protein sequence ID" value="KAK7493772.1"/>
    <property type="molecule type" value="Genomic_DNA"/>
</dbReference>
<dbReference type="InterPro" id="IPR000276">
    <property type="entry name" value="GPCR_Rhodpsn"/>
</dbReference>
<comment type="subcellular location">
    <subcellularLocation>
        <location evidence="1">Membrane</location>
    </subcellularLocation>
</comment>
<dbReference type="PANTHER" id="PTHR46641:SF2">
    <property type="entry name" value="FMRFAMIDE RECEPTOR"/>
    <property type="match status" value="1"/>
</dbReference>
<reference evidence="8 9" key="1">
    <citation type="journal article" date="2023" name="Sci. Data">
        <title>Genome assembly of the Korean intertidal mud-creeper Batillaria attramentaria.</title>
        <authorList>
            <person name="Patra A.K."/>
            <person name="Ho P.T."/>
            <person name="Jun S."/>
            <person name="Lee S.J."/>
            <person name="Kim Y."/>
            <person name="Won Y.J."/>
        </authorList>
    </citation>
    <scope>NUCLEOTIDE SEQUENCE [LARGE SCALE GENOMIC DNA]</scope>
    <source>
        <strain evidence="8">Wonlab-2016</strain>
    </source>
</reference>
<dbReference type="AlphaFoldDB" id="A0ABD0L2Y0"/>
<evidence type="ECO:0000256" key="5">
    <source>
        <dbReference type="SAM" id="MobiDB-lite"/>
    </source>
</evidence>
<protein>
    <recommendedName>
        <fullName evidence="7">G-protein coupled receptors family 1 profile domain-containing protein</fullName>
    </recommendedName>
</protein>
<feature type="transmembrane region" description="Helical" evidence="6">
    <location>
        <begin position="307"/>
        <end position="331"/>
    </location>
</feature>
<dbReference type="Pfam" id="PF00001">
    <property type="entry name" value="7tm_1"/>
    <property type="match status" value="1"/>
</dbReference>
<dbReference type="Proteomes" id="UP001519460">
    <property type="component" value="Unassembled WGS sequence"/>
</dbReference>
<feature type="transmembrane region" description="Helical" evidence="6">
    <location>
        <begin position="156"/>
        <end position="176"/>
    </location>
</feature>
<dbReference type="Gene3D" id="1.20.1070.10">
    <property type="entry name" value="Rhodopsin 7-helix transmembrane proteins"/>
    <property type="match status" value="1"/>
</dbReference>
<dbReference type="InterPro" id="IPR017452">
    <property type="entry name" value="GPCR_Rhodpsn_7TM"/>
</dbReference>
<dbReference type="CDD" id="cd14978">
    <property type="entry name" value="7tmA_FMRFamide_R-like"/>
    <property type="match status" value="1"/>
</dbReference>
<feature type="transmembrane region" description="Helical" evidence="6">
    <location>
        <begin position="111"/>
        <end position="136"/>
    </location>
</feature>
<feature type="transmembrane region" description="Helical" evidence="6">
    <location>
        <begin position="72"/>
        <end position="99"/>
    </location>
</feature>
<organism evidence="8 9">
    <name type="scientific">Batillaria attramentaria</name>
    <dbReference type="NCBI Taxonomy" id="370345"/>
    <lineage>
        <taxon>Eukaryota</taxon>
        <taxon>Metazoa</taxon>
        <taxon>Spiralia</taxon>
        <taxon>Lophotrochozoa</taxon>
        <taxon>Mollusca</taxon>
        <taxon>Gastropoda</taxon>
        <taxon>Caenogastropoda</taxon>
        <taxon>Sorbeoconcha</taxon>
        <taxon>Cerithioidea</taxon>
        <taxon>Batillariidae</taxon>
        <taxon>Batillaria</taxon>
    </lineage>
</organism>
<evidence type="ECO:0000256" key="3">
    <source>
        <dbReference type="ARBA" id="ARBA00022989"/>
    </source>
</evidence>